<evidence type="ECO:0000256" key="1">
    <source>
        <dbReference type="SAM" id="MobiDB-lite"/>
    </source>
</evidence>
<organism evidence="2 3">
    <name type="scientific">Protopolystoma xenopodis</name>
    <dbReference type="NCBI Taxonomy" id="117903"/>
    <lineage>
        <taxon>Eukaryota</taxon>
        <taxon>Metazoa</taxon>
        <taxon>Spiralia</taxon>
        <taxon>Lophotrochozoa</taxon>
        <taxon>Platyhelminthes</taxon>
        <taxon>Monogenea</taxon>
        <taxon>Polyopisthocotylea</taxon>
        <taxon>Polystomatidea</taxon>
        <taxon>Polystomatidae</taxon>
        <taxon>Protopolystoma</taxon>
    </lineage>
</organism>
<keyword evidence="3" id="KW-1185">Reference proteome</keyword>
<dbReference type="EMBL" id="CAAALY010247524">
    <property type="protein sequence ID" value="VEL34369.1"/>
    <property type="molecule type" value="Genomic_DNA"/>
</dbReference>
<feature type="compositionally biased region" description="Polar residues" evidence="1">
    <location>
        <begin position="211"/>
        <end position="231"/>
    </location>
</feature>
<protein>
    <submittedName>
        <fullName evidence="2">Uncharacterized protein</fullName>
    </submittedName>
</protein>
<dbReference type="Proteomes" id="UP000784294">
    <property type="component" value="Unassembled WGS sequence"/>
</dbReference>
<accession>A0A448XE39</accession>
<name>A0A448XE39_9PLAT</name>
<gene>
    <name evidence="2" type="ORF">PXEA_LOCUS27809</name>
</gene>
<feature type="compositionally biased region" description="Basic and acidic residues" evidence="1">
    <location>
        <begin position="258"/>
        <end position="271"/>
    </location>
</feature>
<sequence>MHFNYLYRKVSTHLRGSKKVATSSSSVIKAISLLGKATKQTSLTGGLIAASPARSRRGLTSRGRVRRSRIASGISRFPPTSPETPVSSLSSIVIQDTGGLPLTLSPVISPISGRVEPKTHPSSPVRSSVRGGHHDSIRKAAHNVSDQLDIEMNSPSKVKKTGLHSSIQVVQPIPGKWLSPTRSILPHEPPVPQDLTPASSIPSTKRRTRPTIGSPNRTTFGIQRRVTMSTRSRVISPPSASSSYSPSKQTSPLLSPPRSDKTKAASTDHTDSPSLIQLRSSVKRAHSASSPSKNISPFKRRKKLITSLVPALSTSNSASASSQTTRELSPLLTKQKKHSPFSQTHTPQSRKSLPISSPRSLVNGDAAIDRDRHFKRSIQANRETPSVQSPAISSITSKTISLASPAPDPAFSRLRRRSQLASSEAVTEPNISSHSSSSRRRTNYARPSTVGETRPNALTSPTDRISRASRHAAVTTSVPISVAPNTSAVLRSGHIKSISPSQSSNSSGRPTTRADRKSNSGTRPLMNLR</sequence>
<proteinExistence type="predicted"/>
<reference evidence="2" key="1">
    <citation type="submission" date="2018-11" db="EMBL/GenBank/DDBJ databases">
        <authorList>
            <consortium name="Pathogen Informatics"/>
        </authorList>
    </citation>
    <scope>NUCLEOTIDE SEQUENCE</scope>
</reference>
<feature type="compositionally biased region" description="Low complexity" evidence="1">
    <location>
        <begin position="311"/>
        <end position="325"/>
    </location>
</feature>
<comment type="caution">
    <text evidence="2">The sequence shown here is derived from an EMBL/GenBank/DDBJ whole genome shotgun (WGS) entry which is preliminary data.</text>
</comment>
<feature type="region of interest" description="Disordered" evidence="1">
    <location>
        <begin position="180"/>
        <end position="371"/>
    </location>
</feature>
<feature type="region of interest" description="Disordered" evidence="1">
    <location>
        <begin position="111"/>
        <end position="135"/>
    </location>
</feature>
<feature type="compositionally biased region" description="Low complexity" evidence="1">
    <location>
        <begin position="495"/>
        <end position="507"/>
    </location>
</feature>
<feature type="compositionally biased region" description="Polar residues" evidence="1">
    <location>
        <begin position="474"/>
        <end position="489"/>
    </location>
</feature>
<evidence type="ECO:0000313" key="2">
    <source>
        <dbReference type="EMBL" id="VEL34369.1"/>
    </source>
</evidence>
<evidence type="ECO:0000313" key="3">
    <source>
        <dbReference type="Proteomes" id="UP000784294"/>
    </source>
</evidence>
<feature type="compositionally biased region" description="Low complexity" evidence="1">
    <location>
        <begin position="232"/>
        <end position="252"/>
    </location>
</feature>
<feature type="compositionally biased region" description="Polar residues" evidence="1">
    <location>
        <begin position="340"/>
        <end position="360"/>
    </location>
</feature>
<feature type="region of interest" description="Disordered" evidence="1">
    <location>
        <begin position="398"/>
        <end position="529"/>
    </location>
</feature>
<dbReference type="AlphaFoldDB" id="A0A448XE39"/>